<protein>
    <recommendedName>
        <fullName evidence="1 2">EGF-like domain-containing protein</fullName>
    </recommendedName>
</protein>
<reference evidence="3" key="1">
    <citation type="submission" date="2021-02" db="EMBL/GenBank/DDBJ databases">
        <authorList>
            <person name="Palmer J.M."/>
        </authorList>
    </citation>
    <scope>NUCLEOTIDE SEQUENCE</scope>
    <source>
        <strain evidence="3">SCRP734</strain>
    </source>
</reference>
<dbReference type="OrthoDB" id="6130531at2759"/>
<organism evidence="3 4">
    <name type="scientific">Phytophthora pseudosyringae</name>
    <dbReference type="NCBI Taxonomy" id="221518"/>
    <lineage>
        <taxon>Eukaryota</taxon>
        <taxon>Sar</taxon>
        <taxon>Stramenopiles</taxon>
        <taxon>Oomycota</taxon>
        <taxon>Peronosporomycetes</taxon>
        <taxon>Peronosporales</taxon>
        <taxon>Peronosporaceae</taxon>
        <taxon>Phytophthora</taxon>
    </lineage>
</organism>
<evidence type="ECO:0000259" key="1">
    <source>
        <dbReference type="PROSITE" id="PS00022"/>
    </source>
</evidence>
<dbReference type="SMART" id="SM00181">
    <property type="entry name" value="EGF"/>
    <property type="match status" value="2"/>
</dbReference>
<gene>
    <name evidence="3" type="ORF">PHYPSEUDO_008169</name>
</gene>
<dbReference type="EMBL" id="JAGDFM010000033">
    <property type="protein sequence ID" value="KAG7390341.1"/>
    <property type="molecule type" value="Genomic_DNA"/>
</dbReference>
<dbReference type="PROSITE" id="PS00022">
    <property type="entry name" value="EGF_1"/>
    <property type="match status" value="1"/>
</dbReference>
<proteinExistence type="predicted"/>
<accession>A0A8T1WAR5</accession>
<keyword evidence="4" id="KW-1185">Reference proteome</keyword>
<evidence type="ECO:0000259" key="2">
    <source>
        <dbReference type="PROSITE" id="PS01186"/>
    </source>
</evidence>
<name>A0A8T1WAR5_9STRA</name>
<dbReference type="PROSITE" id="PS01186">
    <property type="entry name" value="EGF_2"/>
    <property type="match status" value="1"/>
</dbReference>
<comment type="caution">
    <text evidence="3">The sequence shown here is derived from an EMBL/GenBank/DDBJ whole genome shotgun (WGS) entry which is preliminary data.</text>
</comment>
<feature type="domain" description="EGF-like" evidence="1 2">
    <location>
        <begin position="136"/>
        <end position="147"/>
    </location>
</feature>
<dbReference type="AlphaFoldDB" id="A0A8T1WAR5"/>
<dbReference type="InterPro" id="IPR000742">
    <property type="entry name" value="EGF"/>
</dbReference>
<evidence type="ECO:0000313" key="4">
    <source>
        <dbReference type="Proteomes" id="UP000694044"/>
    </source>
</evidence>
<sequence length="227" mass="23877">MPARYRLFGHQLVEISDCENLATDASTCYPSACGSSESQEQCNYQGTCTYSNRSKITKRSCACYAGYEGDIEVSGACDVDCGTGGDCIDGECACKEGFDGNVYDGKKGNATERCTRCTNDLDCKYNNNCSLNTGKCDCAPGYSGDWCGVVEDSCTIRTDCGIGDRQVLSNGSSACYCALCSPQCTQCAVTGESSFDCSSCPTDSAESSPPSRLGLALAFVALVNLAL</sequence>
<dbReference type="Proteomes" id="UP000694044">
    <property type="component" value="Unassembled WGS sequence"/>
</dbReference>
<evidence type="ECO:0000313" key="3">
    <source>
        <dbReference type="EMBL" id="KAG7390341.1"/>
    </source>
</evidence>